<proteinExistence type="predicted"/>
<name>W1J443_9GAMM</name>
<reference evidence="1 2" key="1">
    <citation type="submission" date="2013-11" db="EMBL/GenBank/DDBJ databases">
        <title>Draft genome sequence and annotation of the entomopathogenic bacterium, Xenorhabdus cabanillasi strain JM26.</title>
        <authorList>
            <person name="Gualtieri M."/>
            <person name="Ogier J.C."/>
            <person name="Pages S."/>
            <person name="Givaudan A."/>
            <person name="Gaudriault S."/>
        </authorList>
    </citation>
    <scope>NUCLEOTIDE SEQUENCE [LARGE SCALE GENOMIC DNA]</scope>
    <source>
        <strain evidence="1 2">JM26</strain>
    </source>
</reference>
<protein>
    <submittedName>
        <fullName evidence="1">Uncharacterized protein</fullName>
    </submittedName>
</protein>
<accession>W1J443</accession>
<dbReference type="EMBL" id="CBXE010000143">
    <property type="protein sequence ID" value="CDL85527.1"/>
    <property type="molecule type" value="Genomic_DNA"/>
</dbReference>
<evidence type="ECO:0000313" key="2">
    <source>
        <dbReference type="Proteomes" id="UP000019197"/>
    </source>
</evidence>
<organism evidence="1 2">
    <name type="scientific">Xenorhabdus cabanillasii JM26</name>
    <dbReference type="NCBI Taxonomy" id="1427517"/>
    <lineage>
        <taxon>Bacteria</taxon>
        <taxon>Pseudomonadati</taxon>
        <taxon>Pseudomonadota</taxon>
        <taxon>Gammaproteobacteria</taxon>
        <taxon>Enterobacterales</taxon>
        <taxon>Morganellaceae</taxon>
        <taxon>Xenorhabdus</taxon>
    </lineage>
</organism>
<comment type="caution">
    <text evidence="1">The sequence shown here is derived from an EMBL/GenBank/DDBJ whole genome shotgun (WGS) entry which is preliminary data.</text>
</comment>
<gene>
    <name evidence="1" type="ORF">XCR1_2270004</name>
</gene>
<sequence length="40" mass="4532">MVLKGKFMDKKLFEDLVGRVPVKYGGDYPSLCWTILISLA</sequence>
<evidence type="ECO:0000313" key="1">
    <source>
        <dbReference type="EMBL" id="CDL85527.1"/>
    </source>
</evidence>
<dbReference type="Proteomes" id="UP000019197">
    <property type="component" value="Unassembled WGS sequence"/>
</dbReference>
<dbReference type="AlphaFoldDB" id="W1J443"/>